<reference evidence="1" key="1">
    <citation type="journal article" date="2019" name="Sci. Rep.">
        <title>Draft genome of Tanacetum cinerariifolium, the natural source of mosquito coil.</title>
        <authorList>
            <person name="Yamashiro T."/>
            <person name="Shiraishi A."/>
            <person name="Satake H."/>
            <person name="Nakayama K."/>
        </authorList>
    </citation>
    <scope>NUCLEOTIDE SEQUENCE</scope>
</reference>
<accession>A0A699S2T2</accession>
<protein>
    <submittedName>
        <fullName evidence="1">Uncharacterized protein</fullName>
    </submittedName>
</protein>
<organism evidence="1">
    <name type="scientific">Tanacetum cinerariifolium</name>
    <name type="common">Dalmatian daisy</name>
    <name type="synonym">Chrysanthemum cinerariifolium</name>
    <dbReference type="NCBI Taxonomy" id="118510"/>
    <lineage>
        <taxon>Eukaryota</taxon>
        <taxon>Viridiplantae</taxon>
        <taxon>Streptophyta</taxon>
        <taxon>Embryophyta</taxon>
        <taxon>Tracheophyta</taxon>
        <taxon>Spermatophyta</taxon>
        <taxon>Magnoliopsida</taxon>
        <taxon>eudicotyledons</taxon>
        <taxon>Gunneridae</taxon>
        <taxon>Pentapetalae</taxon>
        <taxon>asterids</taxon>
        <taxon>campanulids</taxon>
        <taxon>Asterales</taxon>
        <taxon>Asteraceae</taxon>
        <taxon>Asteroideae</taxon>
        <taxon>Anthemideae</taxon>
        <taxon>Anthemidinae</taxon>
        <taxon>Tanacetum</taxon>
    </lineage>
</organism>
<name>A0A699S2T2_TANCI</name>
<gene>
    <name evidence="1" type="ORF">Tci_863672</name>
</gene>
<evidence type="ECO:0000313" key="1">
    <source>
        <dbReference type="EMBL" id="GFC91702.1"/>
    </source>
</evidence>
<sequence>MKAKVSQDEPPIEEHIAIPFHDLLPSEIDVDEDLSLINETTQYQRRMNDQDLFRVYDLDGDEVFVDVTTGENVE</sequence>
<dbReference type="AlphaFoldDB" id="A0A699S2T2"/>
<proteinExistence type="predicted"/>
<comment type="caution">
    <text evidence="1">The sequence shown here is derived from an EMBL/GenBank/DDBJ whole genome shotgun (WGS) entry which is preliminary data.</text>
</comment>
<dbReference type="EMBL" id="BKCJ011133207">
    <property type="protein sequence ID" value="GFC91702.1"/>
    <property type="molecule type" value="Genomic_DNA"/>
</dbReference>